<dbReference type="AlphaFoldDB" id="A0A059AIE6"/>
<dbReference type="InterPro" id="IPR052147">
    <property type="entry name" value="PP2-like/Lectin"/>
</dbReference>
<organism evidence="1">
    <name type="scientific">Eucalyptus grandis</name>
    <name type="common">Flooded gum</name>
    <dbReference type="NCBI Taxonomy" id="71139"/>
    <lineage>
        <taxon>Eukaryota</taxon>
        <taxon>Viridiplantae</taxon>
        <taxon>Streptophyta</taxon>
        <taxon>Embryophyta</taxon>
        <taxon>Tracheophyta</taxon>
        <taxon>Spermatophyta</taxon>
        <taxon>Magnoliopsida</taxon>
        <taxon>eudicotyledons</taxon>
        <taxon>Gunneridae</taxon>
        <taxon>Pentapetalae</taxon>
        <taxon>rosids</taxon>
        <taxon>malvids</taxon>
        <taxon>Myrtales</taxon>
        <taxon>Myrtaceae</taxon>
        <taxon>Myrtoideae</taxon>
        <taxon>Eucalypteae</taxon>
        <taxon>Eucalyptus</taxon>
    </lineage>
</organism>
<proteinExistence type="predicted"/>
<accession>A0A059AIE6</accession>
<gene>
    <name evidence="1" type="ORF">EUGRSUZ_J02777</name>
</gene>
<dbReference type="STRING" id="71139.A0A059AIE6"/>
<reference evidence="1" key="1">
    <citation type="submission" date="2013-07" db="EMBL/GenBank/DDBJ databases">
        <title>The genome of Eucalyptus grandis.</title>
        <authorList>
            <person name="Schmutz J."/>
            <person name="Hayes R."/>
            <person name="Myburg A."/>
            <person name="Tuskan G."/>
            <person name="Grattapaglia D."/>
            <person name="Rokhsar D.S."/>
        </authorList>
    </citation>
    <scope>NUCLEOTIDE SEQUENCE</scope>
    <source>
        <tissue evidence="1">Leaf extractions</tissue>
    </source>
</reference>
<dbReference type="PANTHER" id="PTHR48478:SF1">
    <property type="entry name" value="LECTIN-LIKE"/>
    <property type="match status" value="1"/>
</dbReference>
<dbReference type="Pfam" id="PF14299">
    <property type="entry name" value="PP2"/>
    <property type="match status" value="1"/>
</dbReference>
<dbReference type="InterPro" id="IPR025886">
    <property type="entry name" value="PP2-like"/>
</dbReference>
<dbReference type="GO" id="GO:0030246">
    <property type="term" value="F:carbohydrate binding"/>
    <property type="evidence" value="ECO:0007669"/>
    <property type="project" value="InterPro"/>
</dbReference>
<sequence>MQKFWVDEKPHNNCLLVLPKAMYLEGGDRNLLVIQFSWQCRCSVPELLKLSWLYIKGRFHANALSPKTMYEIAFVIKLRRSCTPWPLPVDLELHLPDGSKVISTESPAKKPKEEWIKLHIGKFATDAKNVGEIYSSLRETCQIDKSGLVLKGLRVDSKG</sequence>
<name>A0A059AIE6_EUCGR</name>
<dbReference type="OMA" id="LEGWENC"/>
<dbReference type="EMBL" id="KK198762">
    <property type="protein sequence ID" value="KCW53504.1"/>
    <property type="molecule type" value="Genomic_DNA"/>
</dbReference>
<evidence type="ECO:0000313" key="1">
    <source>
        <dbReference type="EMBL" id="KCW53504.1"/>
    </source>
</evidence>
<dbReference type="InParanoid" id="A0A059AIE6"/>
<protein>
    <submittedName>
        <fullName evidence="1">Uncharacterized protein</fullName>
    </submittedName>
</protein>
<dbReference type="PANTHER" id="PTHR48478">
    <property type="entry name" value="LECTIN-LIKE"/>
    <property type="match status" value="1"/>
</dbReference>
<dbReference type="Gramene" id="KCW53504">
    <property type="protein sequence ID" value="KCW53504"/>
    <property type="gene ID" value="EUGRSUZ_J02777"/>
</dbReference>